<dbReference type="AlphaFoldDB" id="A0A127B7Z8"/>
<proteinExistence type="predicted"/>
<dbReference type="Proteomes" id="UP000070587">
    <property type="component" value="Chromosome"/>
</dbReference>
<sequence length="65" mass="7316">MRAVSEEKEYIVFTKEGIPFRLQAYNIDQARGLAEELCSEMGLHVHSILECKKEREGGGSEDSLS</sequence>
<dbReference type="KEGG" id="pyc:TQ32_02660"/>
<reference evidence="1 2" key="2">
    <citation type="journal article" date="2016" name="Int. J. Syst. Evol. Microbiol.">
        <title>Pyrococcus kukulkanii sp. nov., a hyperthermophilic, piezophilic archaeon isolated from a deep-sea hydrothermal vent.</title>
        <authorList>
            <person name="Callac N."/>
            <person name="Oger P."/>
            <person name="Lesongeur F."/>
            <person name="Rattray J.E."/>
            <person name="Vannier P."/>
            <person name="Michoud G."/>
            <person name="Beauverger M."/>
            <person name="Gayet N."/>
            <person name="Rouxel O."/>
            <person name="Jebbar M."/>
            <person name="Godfroy A."/>
        </authorList>
    </citation>
    <scope>NUCLEOTIDE SEQUENCE [LARGE SCALE GENOMIC DNA]</scope>
    <source>
        <strain evidence="1 2">NCB100</strain>
    </source>
</reference>
<name>A0A127B7Z8_9EURY</name>
<dbReference type="STRING" id="1609559.TQ32_02660"/>
<dbReference type="EMBL" id="CP010835">
    <property type="protein sequence ID" value="AMM53512.1"/>
    <property type="molecule type" value="Genomic_DNA"/>
</dbReference>
<accession>A0A127B7Z8</accession>
<protein>
    <submittedName>
        <fullName evidence="1">Uncharacterized protein</fullName>
    </submittedName>
</protein>
<organism evidence="1 2">
    <name type="scientific">Pyrococcus kukulkanii</name>
    <dbReference type="NCBI Taxonomy" id="1609559"/>
    <lineage>
        <taxon>Archaea</taxon>
        <taxon>Methanobacteriati</taxon>
        <taxon>Methanobacteriota</taxon>
        <taxon>Thermococci</taxon>
        <taxon>Thermococcales</taxon>
        <taxon>Thermococcaceae</taxon>
        <taxon>Pyrococcus</taxon>
    </lineage>
</organism>
<evidence type="ECO:0000313" key="1">
    <source>
        <dbReference type="EMBL" id="AMM53512.1"/>
    </source>
</evidence>
<evidence type="ECO:0000313" key="2">
    <source>
        <dbReference type="Proteomes" id="UP000070587"/>
    </source>
</evidence>
<gene>
    <name evidence="1" type="ORF">TQ32_02660</name>
</gene>
<reference evidence="2" key="1">
    <citation type="submission" date="2015-02" db="EMBL/GenBank/DDBJ databases">
        <title>Pyrococcus kukulkanii sp. nov., a novel hyperthermophilic archaeon isolated from a deep-sea hydrothermal vent at the Guaymas Basin.</title>
        <authorList>
            <person name="Oger P.M."/>
            <person name="Callac N."/>
            <person name="Jebbar M."/>
            <person name="Godfroy A."/>
        </authorList>
    </citation>
    <scope>NUCLEOTIDE SEQUENCE [LARGE SCALE GENOMIC DNA]</scope>
    <source>
        <strain evidence="2">NCB100</strain>
    </source>
</reference>